<feature type="binding site" evidence="10">
    <location>
        <position position="41"/>
    </location>
    <ligand>
        <name>ATP</name>
        <dbReference type="ChEBI" id="CHEBI:30616"/>
    </ligand>
</feature>
<dbReference type="FunFam" id="1.10.510.10:FF:000571">
    <property type="entry name" value="Maternal embryonic leucine zipper kinase"/>
    <property type="match status" value="1"/>
</dbReference>
<evidence type="ECO:0000256" key="8">
    <source>
        <dbReference type="ARBA" id="ARBA00047899"/>
    </source>
</evidence>
<dbReference type="Gene3D" id="1.20.58.80">
    <property type="entry name" value="Phosphotransferase system, lactose/cellobiose-type IIA subunit"/>
    <property type="match status" value="2"/>
</dbReference>
<evidence type="ECO:0000313" key="14">
    <source>
        <dbReference type="EMBL" id="KAB0801317.1"/>
    </source>
</evidence>
<dbReference type="PROSITE" id="PS00108">
    <property type="entry name" value="PROTEIN_KINASE_ST"/>
    <property type="match status" value="1"/>
</dbReference>
<name>A0A1Y1KRT7_PHOPY</name>
<evidence type="ECO:0000256" key="2">
    <source>
        <dbReference type="ARBA" id="ARBA00022490"/>
    </source>
</evidence>
<keyword evidence="5 10" id="KW-0547">Nucleotide-binding</keyword>
<evidence type="ECO:0000256" key="9">
    <source>
        <dbReference type="ARBA" id="ARBA00048679"/>
    </source>
</evidence>
<keyword evidence="2" id="KW-0963">Cytoplasm</keyword>
<dbReference type="GO" id="GO:0034727">
    <property type="term" value="P:piecemeal microautophagy of the nucleus"/>
    <property type="evidence" value="ECO:0007669"/>
    <property type="project" value="TreeGrafter"/>
</dbReference>
<dbReference type="EC" id="2.7.11.1" evidence="1"/>
<evidence type="ECO:0000256" key="7">
    <source>
        <dbReference type="ARBA" id="ARBA00022840"/>
    </source>
</evidence>
<dbReference type="Pfam" id="PF00069">
    <property type="entry name" value="Pkinase"/>
    <property type="match status" value="1"/>
</dbReference>
<dbReference type="OrthoDB" id="346907at2759"/>
<dbReference type="GO" id="GO:0061709">
    <property type="term" value="P:reticulophagy"/>
    <property type="evidence" value="ECO:0007669"/>
    <property type="project" value="TreeGrafter"/>
</dbReference>
<dbReference type="GO" id="GO:0004674">
    <property type="term" value="F:protein serine/threonine kinase activity"/>
    <property type="evidence" value="ECO:0007669"/>
    <property type="project" value="UniProtKB-KW"/>
</dbReference>
<evidence type="ECO:0000256" key="4">
    <source>
        <dbReference type="ARBA" id="ARBA00022679"/>
    </source>
</evidence>
<dbReference type="GO" id="GO:0005776">
    <property type="term" value="C:autophagosome"/>
    <property type="evidence" value="ECO:0007669"/>
    <property type="project" value="TreeGrafter"/>
</dbReference>
<dbReference type="GO" id="GO:0034045">
    <property type="term" value="C:phagophore assembly site membrane"/>
    <property type="evidence" value="ECO:0007669"/>
    <property type="project" value="TreeGrafter"/>
</dbReference>
<keyword evidence="7 10" id="KW-0067">ATP-binding</keyword>
<evidence type="ECO:0000256" key="1">
    <source>
        <dbReference type="ARBA" id="ARBA00012513"/>
    </source>
</evidence>
<dbReference type="SMART" id="SM00220">
    <property type="entry name" value="S_TKc"/>
    <property type="match status" value="1"/>
</dbReference>
<dbReference type="FunCoup" id="A0A1Y1KRT7">
    <property type="interactions" value="1431"/>
</dbReference>
<dbReference type="Proteomes" id="UP000327044">
    <property type="component" value="Unassembled WGS sequence"/>
</dbReference>
<keyword evidence="4" id="KW-0808">Transferase</keyword>
<organism evidence="13">
    <name type="scientific">Photinus pyralis</name>
    <name type="common">Common eastern firefly</name>
    <name type="synonym">Lampyris pyralis</name>
    <dbReference type="NCBI Taxonomy" id="7054"/>
    <lineage>
        <taxon>Eukaryota</taxon>
        <taxon>Metazoa</taxon>
        <taxon>Ecdysozoa</taxon>
        <taxon>Arthropoda</taxon>
        <taxon>Hexapoda</taxon>
        <taxon>Insecta</taxon>
        <taxon>Pterygota</taxon>
        <taxon>Neoptera</taxon>
        <taxon>Endopterygota</taxon>
        <taxon>Coleoptera</taxon>
        <taxon>Polyphaga</taxon>
        <taxon>Elateriformia</taxon>
        <taxon>Elateroidea</taxon>
        <taxon>Lampyridae</taxon>
        <taxon>Lampyrinae</taxon>
        <taxon>Photinus</taxon>
    </lineage>
</organism>
<gene>
    <name evidence="14" type="ORF">PPYR_05671</name>
</gene>
<dbReference type="InterPro" id="IPR045269">
    <property type="entry name" value="Atg1-like"/>
</dbReference>
<dbReference type="InterPro" id="IPR000719">
    <property type="entry name" value="Prot_kinase_dom"/>
</dbReference>
<dbReference type="AlphaFoldDB" id="A0A1Y1KRT7"/>
<keyword evidence="3 11" id="KW-0723">Serine/threonine-protein kinase</keyword>
<reference evidence="13" key="1">
    <citation type="journal article" date="2016" name="Sci. Rep.">
        <title>Molecular characterization of firefly nuptial gifts: a multi-omics approach sheds light on postcopulatory sexual selection.</title>
        <authorList>
            <person name="Al-Wathiqui N."/>
            <person name="Fallon T.R."/>
            <person name="South A."/>
            <person name="Weng J.K."/>
            <person name="Lewis S.M."/>
        </authorList>
    </citation>
    <scope>NUCLEOTIDE SEQUENCE</scope>
</reference>
<keyword evidence="15" id="KW-1185">Reference proteome</keyword>
<reference evidence="14 15" key="2">
    <citation type="journal article" date="2018" name="Elife">
        <title>Firefly genomes illuminate parallel origins of bioluminescence in beetles.</title>
        <authorList>
            <person name="Fallon T.R."/>
            <person name="Lower S.E."/>
            <person name="Chang C.H."/>
            <person name="Bessho-Uehara M."/>
            <person name="Martin G.J."/>
            <person name="Bewick A.J."/>
            <person name="Behringer M."/>
            <person name="Debat H.J."/>
            <person name="Wong I."/>
            <person name="Day J.C."/>
            <person name="Suvorov A."/>
            <person name="Silva C.J."/>
            <person name="Stanger-Hall K.F."/>
            <person name="Hall D.W."/>
            <person name="Schmitz R.J."/>
            <person name="Nelson D.R."/>
            <person name="Lewis S.M."/>
            <person name="Shigenobu S."/>
            <person name="Bybee S.M."/>
            <person name="Larracuente A.M."/>
            <person name="Oba Y."/>
            <person name="Weng J.K."/>
        </authorList>
    </citation>
    <scope>NUCLEOTIDE SEQUENCE [LARGE SCALE GENOMIC DNA]</scope>
    <source>
        <strain evidence="14">1611_PpyrPB1</strain>
        <tissue evidence="14">Whole body</tissue>
    </source>
</reference>
<dbReference type="GO" id="GO:0010506">
    <property type="term" value="P:regulation of autophagy"/>
    <property type="evidence" value="ECO:0007669"/>
    <property type="project" value="InterPro"/>
</dbReference>
<dbReference type="GO" id="GO:0000045">
    <property type="term" value="P:autophagosome assembly"/>
    <property type="evidence" value="ECO:0007669"/>
    <property type="project" value="TreeGrafter"/>
</dbReference>
<dbReference type="PANTHER" id="PTHR24348:SF65">
    <property type="entry name" value="SERINE_THREONINE-PROTEIN KINASE ULK3"/>
    <property type="match status" value="1"/>
</dbReference>
<dbReference type="GO" id="GO:0005829">
    <property type="term" value="C:cytosol"/>
    <property type="evidence" value="ECO:0007669"/>
    <property type="project" value="TreeGrafter"/>
</dbReference>
<dbReference type="SUPFAM" id="SSF56112">
    <property type="entry name" value="Protein kinase-like (PK-like)"/>
    <property type="match status" value="1"/>
</dbReference>
<evidence type="ECO:0000256" key="10">
    <source>
        <dbReference type="PROSITE-ProRule" id="PRU10141"/>
    </source>
</evidence>
<dbReference type="Gene3D" id="3.30.200.20">
    <property type="entry name" value="Phosphorylase Kinase, domain 1"/>
    <property type="match status" value="1"/>
</dbReference>
<dbReference type="FunFam" id="3.30.200.20:FF:000042">
    <property type="entry name" value="Aurora kinase A"/>
    <property type="match status" value="1"/>
</dbReference>
<keyword evidence="6" id="KW-0418">Kinase</keyword>
<evidence type="ECO:0000256" key="6">
    <source>
        <dbReference type="ARBA" id="ARBA00022777"/>
    </source>
</evidence>
<dbReference type="InterPro" id="IPR008271">
    <property type="entry name" value="Ser/Thr_kinase_AS"/>
</dbReference>
<comment type="similarity">
    <text evidence="11">Belongs to the protein kinase superfamily.</text>
</comment>
<dbReference type="InterPro" id="IPR017441">
    <property type="entry name" value="Protein_kinase_ATP_BS"/>
</dbReference>
<dbReference type="InterPro" id="IPR011009">
    <property type="entry name" value="Kinase-like_dom_sf"/>
</dbReference>
<dbReference type="EMBL" id="GEZM01075345">
    <property type="protein sequence ID" value="JAV64129.1"/>
    <property type="molecule type" value="Transcribed_RNA"/>
</dbReference>
<dbReference type="PANTHER" id="PTHR24348">
    <property type="entry name" value="SERINE/THREONINE-PROTEIN KINASE UNC-51-RELATED"/>
    <property type="match status" value="1"/>
</dbReference>
<dbReference type="GO" id="GO:0000422">
    <property type="term" value="P:autophagy of mitochondrion"/>
    <property type="evidence" value="ECO:0007669"/>
    <property type="project" value="TreeGrafter"/>
</dbReference>
<evidence type="ECO:0000256" key="11">
    <source>
        <dbReference type="RuleBase" id="RU000304"/>
    </source>
</evidence>
<dbReference type="PROSITE" id="PS50011">
    <property type="entry name" value="PROTEIN_KINASE_DOM"/>
    <property type="match status" value="1"/>
</dbReference>
<dbReference type="EMBL" id="VVIM01000003">
    <property type="protein sequence ID" value="KAB0801317.1"/>
    <property type="molecule type" value="Genomic_DNA"/>
</dbReference>
<comment type="catalytic activity">
    <reaction evidence="9">
        <text>L-seryl-[protein] + ATP = O-phospho-L-seryl-[protein] + ADP + H(+)</text>
        <dbReference type="Rhea" id="RHEA:17989"/>
        <dbReference type="Rhea" id="RHEA-COMP:9863"/>
        <dbReference type="Rhea" id="RHEA-COMP:11604"/>
        <dbReference type="ChEBI" id="CHEBI:15378"/>
        <dbReference type="ChEBI" id="CHEBI:29999"/>
        <dbReference type="ChEBI" id="CHEBI:30616"/>
        <dbReference type="ChEBI" id="CHEBI:83421"/>
        <dbReference type="ChEBI" id="CHEBI:456216"/>
        <dbReference type="EC" id="2.7.11.1"/>
    </reaction>
</comment>
<reference evidence="14" key="3">
    <citation type="submission" date="2019-08" db="EMBL/GenBank/DDBJ databases">
        <authorList>
            <consortium name="Photinus pyralis genome working group"/>
            <person name="Fallon T.R."/>
            <person name="Sander Lower S.E."/>
            <person name="Weng J.-K."/>
        </authorList>
    </citation>
    <scope>NUCLEOTIDE SEQUENCE</scope>
    <source>
        <strain evidence="14">1611_PpyrPB1</strain>
        <tissue evidence="14">Whole body</tissue>
    </source>
</reference>
<proteinExistence type="inferred from homology"/>
<dbReference type="GO" id="GO:0042594">
    <property type="term" value="P:response to starvation"/>
    <property type="evidence" value="ECO:0007669"/>
    <property type="project" value="TreeGrafter"/>
</dbReference>
<dbReference type="PROSITE" id="PS00107">
    <property type="entry name" value="PROTEIN_KINASE_ATP"/>
    <property type="match status" value="1"/>
</dbReference>
<dbReference type="InterPro" id="IPR036181">
    <property type="entry name" value="MIT_dom_sf"/>
</dbReference>
<evidence type="ECO:0000256" key="5">
    <source>
        <dbReference type="ARBA" id="ARBA00022741"/>
    </source>
</evidence>
<evidence type="ECO:0000256" key="3">
    <source>
        <dbReference type="ARBA" id="ARBA00022527"/>
    </source>
</evidence>
<dbReference type="InParanoid" id="A0A1Y1KRT7"/>
<dbReference type="SUPFAM" id="SSF116846">
    <property type="entry name" value="MIT domain"/>
    <property type="match status" value="2"/>
</dbReference>
<protein>
    <recommendedName>
        <fullName evidence="1">non-specific serine/threonine protein kinase</fullName>
        <ecNumber evidence="1">2.7.11.1</ecNumber>
    </recommendedName>
</protein>
<dbReference type="Gene3D" id="1.10.510.10">
    <property type="entry name" value="Transferase(Phosphotransferase) domain 1"/>
    <property type="match status" value="1"/>
</dbReference>
<evidence type="ECO:0000259" key="12">
    <source>
        <dbReference type="PROSITE" id="PS50011"/>
    </source>
</evidence>
<evidence type="ECO:0000313" key="15">
    <source>
        <dbReference type="Proteomes" id="UP000327044"/>
    </source>
</evidence>
<accession>A0A1Y1KRT7</accession>
<sequence>MRIMALPHVTGYEVLEKIGVGSFSIVYKAVSKSTKETVAIKCIDKRYQKKSFADDVVNEITLLKLLQHDYIVRLIDFMWDVKYIFIITEYCDQGDLSNFIRKRHKLSEAFVKTFMQQLALALRFLRSHNICHMDLKPQNLLISSKPNLQLKVADFGLSQIISPHNPAELRYAGSVLYMAPEKLLHQQFDARIDLWSVGVIMFECLFGRSPFCHLTTKQITEFMQKKVPIETPPNMNISPPCENLLSALLKYNVQERITFEEYFNHEFLDLSHAATHENYLLTIKLLEEAIELDKAKQYSSSLPKYKEAVCYLERFVTIETDYNKKAILNLRLQEYTTWIATLTDILNGRSRTNYKVPLPIPTNISANQTYESLRDISTTTPGLVTALDIGKTGELYYAEGKKQLALEKLTTSFGLLLPLLDSEPVGLRKDMLRIQIEKWMTLAEFIKDELR</sequence>
<comment type="catalytic activity">
    <reaction evidence="8">
        <text>L-threonyl-[protein] + ATP = O-phospho-L-threonyl-[protein] + ADP + H(+)</text>
        <dbReference type="Rhea" id="RHEA:46608"/>
        <dbReference type="Rhea" id="RHEA-COMP:11060"/>
        <dbReference type="Rhea" id="RHEA-COMP:11605"/>
        <dbReference type="ChEBI" id="CHEBI:15378"/>
        <dbReference type="ChEBI" id="CHEBI:30013"/>
        <dbReference type="ChEBI" id="CHEBI:30616"/>
        <dbReference type="ChEBI" id="CHEBI:61977"/>
        <dbReference type="ChEBI" id="CHEBI:456216"/>
        <dbReference type="EC" id="2.7.11.1"/>
    </reaction>
</comment>
<feature type="domain" description="Protein kinase" evidence="12">
    <location>
        <begin position="12"/>
        <end position="268"/>
    </location>
</feature>
<evidence type="ECO:0000313" key="13">
    <source>
        <dbReference type="EMBL" id="JAV64129.1"/>
    </source>
</evidence>
<dbReference type="GO" id="GO:0005524">
    <property type="term" value="F:ATP binding"/>
    <property type="evidence" value="ECO:0007669"/>
    <property type="project" value="UniProtKB-UniRule"/>
</dbReference>